<accession>A0A401XKT3</accession>
<evidence type="ECO:0008006" key="3">
    <source>
        <dbReference type="Google" id="ProtNLM"/>
    </source>
</evidence>
<dbReference type="Pfam" id="PF14092">
    <property type="entry name" value="DUF4270"/>
    <property type="match status" value="1"/>
</dbReference>
<evidence type="ECO:0000313" key="2">
    <source>
        <dbReference type="Proteomes" id="UP000286715"/>
    </source>
</evidence>
<proteinExistence type="predicted"/>
<dbReference type="AlphaFoldDB" id="A0A401XKT3"/>
<protein>
    <recommendedName>
        <fullName evidence="3">DUF4270 domain-containing protein</fullName>
    </recommendedName>
</protein>
<dbReference type="OrthoDB" id="1466062at2"/>
<sequence>MKNIRKAQLLQRTLIIMCPFLFFSCEKDLGSLGLDQIQDQKADFLFTDSIPFVTYTGFDDSIPTSLTGRLLLGRLYSSEFGESKSAFATNFLLEQINPTFPANAVLDSVELTLRYLGHYGDTSVPMHIKVYKLEDRLYLDSTYYSNHMFTKGQLLGEATIVPRPNTRVPRGNDTISPLLIIKLDKDFFKTAIIDHSRTNASDFANQDAFMNYFKGIYVEALSGNSILYFNPFQIATAIRLYFRDSDTNTIFRTFRLQGDNSPVPINAVVNVFSNDYSGSQIRLNQDTINGEATTYIAAMNGPYTVVKFTDFSLLRQPGVVLNKFEIVLPIKPGIEGNHISPPRVSALVIDSTGKQTVIKDESFTSPEFSGVLTRGRFRYASYTITLTRQVSESILKSTSTLKIAIKAQNGISTANRTAIVGNANPDLKPIIKVYYTKF</sequence>
<dbReference type="EMBL" id="BHZE01000009">
    <property type="protein sequence ID" value="GCD77618.1"/>
    <property type="molecule type" value="Genomic_DNA"/>
</dbReference>
<organism evidence="1 2">
    <name type="scientific">Thermaurantimonas aggregans</name>
    <dbReference type="NCBI Taxonomy" id="2173829"/>
    <lineage>
        <taxon>Bacteria</taxon>
        <taxon>Pseudomonadati</taxon>
        <taxon>Bacteroidota</taxon>
        <taxon>Flavobacteriia</taxon>
        <taxon>Flavobacteriales</taxon>
        <taxon>Schleiferiaceae</taxon>
        <taxon>Thermaurantimonas</taxon>
    </lineage>
</organism>
<keyword evidence="2" id="KW-1185">Reference proteome</keyword>
<dbReference type="PROSITE" id="PS51257">
    <property type="entry name" value="PROKAR_LIPOPROTEIN"/>
    <property type="match status" value="1"/>
</dbReference>
<dbReference type="RefSeq" id="WP_124397682.1">
    <property type="nucleotide sequence ID" value="NZ_BHZE01000009.1"/>
</dbReference>
<reference evidence="1 2" key="1">
    <citation type="submission" date="2018-11" db="EMBL/GenBank/DDBJ databases">
        <title>Schleiferia aggregans sp. nov., a moderately thermophilic heterotrophic bacterium isolated from microbial mats at a terrestrial hot spring.</title>
        <authorList>
            <person name="Iino T."/>
            <person name="Ohkuma M."/>
            <person name="Haruta S."/>
        </authorList>
    </citation>
    <scope>NUCLEOTIDE SEQUENCE [LARGE SCALE GENOMIC DNA]</scope>
    <source>
        <strain evidence="1 2">LA</strain>
    </source>
</reference>
<evidence type="ECO:0000313" key="1">
    <source>
        <dbReference type="EMBL" id="GCD77618.1"/>
    </source>
</evidence>
<name>A0A401XKT3_9FLAO</name>
<dbReference type="Proteomes" id="UP000286715">
    <property type="component" value="Unassembled WGS sequence"/>
</dbReference>
<dbReference type="InterPro" id="IPR025366">
    <property type="entry name" value="DUF4270"/>
</dbReference>
<gene>
    <name evidence="1" type="ORF">JCM31826_11000</name>
</gene>
<comment type="caution">
    <text evidence="1">The sequence shown here is derived from an EMBL/GenBank/DDBJ whole genome shotgun (WGS) entry which is preliminary data.</text>
</comment>